<dbReference type="RefSeq" id="WP_002160530.1">
    <property type="nucleotide sequence ID" value="NZ_CP035953.1"/>
</dbReference>
<evidence type="ECO:0000256" key="13">
    <source>
        <dbReference type="HAMAP-Rule" id="MF_01576"/>
    </source>
</evidence>
<evidence type="ECO:0000256" key="1">
    <source>
        <dbReference type="ARBA" id="ARBA00004777"/>
    </source>
</evidence>
<comment type="catalytic activity">
    <reaction evidence="12 13">
        <text>(6R)-5,10-methenyltetrahydrofolate + H2O = (6R)-10-formyltetrahydrofolate + H(+)</text>
        <dbReference type="Rhea" id="RHEA:23700"/>
        <dbReference type="ChEBI" id="CHEBI:15377"/>
        <dbReference type="ChEBI" id="CHEBI:15378"/>
        <dbReference type="ChEBI" id="CHEBI:57455"/>
        <dbReference type="ChEBI" id="CHEBI:195366"/>
        <dbReference type="EC" id="3.5.4.9"/>
    </reaction>
</comment>
<dbReference type="Pfam" id="PF00763">
    <property type="entry name" value="THF_DHG_CYH"/>
    <property type="match status" value="1"/>
</dbReference>
<keyword evidence="6 13" id="KW-0378">Hydrolase</keyword>
<comment type="similarity">
    <text evidence="13">Belongs to the tetrahydrofolate dehydrogenase/cyclohydrolase family.</text>
</comment>
<dbReference type="InterPro" id="IPR020867">
    <property type="entry name" value="THF_DH/CycHdrlase_CS"/>
</dbReference>
<proteinExistence type="inferred from homology"/>
<evidence type="ECO:0000256" key="4">
    <source>
        <dbReference type="ARBA" id="ARBA00022605"/>
    </source>
</evidence>
<keyword evidence="5 13" id="KW-0658">Purine biosynthesis</keyword>
<evidence type="ECO:0000256" key="6">
    <source>
        <dbReference type="ARBA" id="ARBA00022801"/>
    </source>
</evidence>
<keyword evidence="4 13" id="KW-0028">Amino-acid biosynthesis</keyword>
<evidence type="ECO:0000256" key="8">
    <source>
        <dbReference type="ARBA" id="ARBA00023002"/>
    </source>
</evidence>
<evidence type="ECO:0000256" key="7">
    <source>
        <dbReference type="ARBA" id="ARBA00022857"/>
    </source>
</evidence>
<dbReference type="Gene3D" id="3.40.50.10860">
    <property type="entry name" value="Leucine Dehydrogenase, chain A, domain 1"/>
    <property type="match status" value="1"/>
</dbReference>
<dbReference type="PROSITE" id="PS00767">
    <property type="entry name" value="THF_DHG_CYH_2"/>
    <property type="match status" value="1"/>
</dbReference>
<dbReference type="GO" id="GO:0006164">
    <property type="term" value="P:purine nucleotide biosynthetic process"/>
    <property type="evidence" value="ECO:0007669"/>
    <property type="project" value="UniProtKB-KW"/>
</dbReference>
<comment type="function">
    <text evidence="13">Catalyzes the oxidation of 5,10-methylenetetrahydrofolate to 5,10-methenyltetrahydrofolate and then the hydrolysis of 5,10-methenyltetrahydrofolate to 10-formyltetrahydrofolate.</text>
</comment>
<comment type="subunit">
    <text evidence="2 13">Homodimer.</text>
</comment>
<feature type="binding site" evidence="13">
    <location>
        <position position="231"/>
    </location>
    <ligand>
        <name>NADP(+)</name>
        <dbReference type="ChEBI" id="CHEBI:58349"/>
    </ligand>
</feature>
<comment type="pathway">
    <text evidence="1 13">One-carbon metabolism; tetrahydrofolate interconversion.</text>
</comment>
<dbReference type="NCBIfam" id="NF008058">
    <property type="entry name" value="PRK10792.1"/>
    <property type="match status" value="1"/>
</dbReference>
<sequence>MVAVIIKGNEVAEKKRAQLKEEVVKLKEQGIVPGLAVILIGEDPASRSYVKGKEKGCEQVGIYSELIELPETITEERLLAEIDRLNGDDRINGILVQLPLPKHIEEKAIIERISPEKDVDGFHPISVGRMMTGQDTFLPCTPHGILELVKETNLDISGKHVVVIGRSNIVGKPVGQLFLNENATVTYCHSKTQNIEELSKLADILIVAVGRPKMVTADYIKEGAVVIDVGVNRLETGKLCGDVDFDNVLDVAGYITPVPKGVGPMTITMLLHNTVESAKRAGVVCQ</sequence>
<dbReference type="EMBL" id="FMAK01000051">
    <property type="protein sequence ID" value="SCB70121.1"/>
    <property type="molecule type" value="Genomic_DNA"/>
</dbReference>
<dbReference type="InterPro" id="IPR020630">
    <property type="entry name" value="THF_DH/CycHdrlase_cat_dom"/>
</dbReference>
<dbReference type="HAMAP" id="MF_01576">
    <property type="entry name" value="THF_DHG_CYH"/>
    <property type="match status" value="1"/>
</dbReference>
<keyword evidence="8 13" id="KW-0560">Oxidoreductase</keyword>
<dbReference type="UniPathway" id="UPA00193"/>
<dbReference type="AlphaFoldDB" id="A0A1C4FH54"/>
<evidence type="ECO:0000256" key="12">
    <source>
        <dbReference type="ARBA" id="ARBA00036357"/>
    </source>
</evidence>
<dbReference type="GO" id="GO:0035999">
    <property type="term" value="P:tetrahydrofolate interconversion"/>
    <property type="evidence" value="ECO:0007669"/>
    <property type="project" value="UniProtKB-UniRule"/>
</dbReference>
<accession>A0A1C4FH54</accession>
<feature type="binding site" evidence="13">
    <location>
        <begin position="165"/>
        <end position="167"/>
    </location>
    <ligand>
        <name>NADP(+)</name>
        <dbReference type="ChEBI" id="CHEBI:58349"/>
    </ligand>
</feature>
<evidence type="ECO:0000313" key="17">
    <source>
        <dbReference type="Proteomes" id="UP000195696"/>
    </source>
</evidence>
<evidence type="ECO:0000256" key="11">
    <source>
        <dbReference type="ARBA" id="ARBA00023268"/>
    </source>
</evidence>
<keyword evidence="10 13" id="KW-0486">Methionine biosynthesis</keyword>
<protein>
    <recommendedName>
        <fullName evidence="13">Bifunctional protein FolD</fullName>
    </recommendedName>
    <domain>
        <recommendedName>
            <fullName evidence="13">Methylenetetrahydrofolate dehydrogenase</fullName>
            <ecNumber evidence="13">1.5.1.5</ecNumber>
        </recommendedName>
    </domain>
    <domain>
        <recommendedName>
            <fullName evidence="13">Methenyltetrahydrofolate cyclohydrolase</fullName>
            <ecNumber evidence="13">3.5.4.9</ecNumber>
        </recommendedName>
    </domain>
</protein>
<evidence type="ECO:0000256" key="5">
    <source>
        <dbReference type="ARBA" id="ARBA00022755"/>
    </source>
</evidence>
<dbReference type="PANTHER" id="PTHR48099:SF5">
    <property type="entry name" value="C-1-TETRAHYDROFOLATE SYNTHASE, CYTOPLASMIC"/>
    <property type="match status" value="1"/>
</dbReference>
<dbReference type="Proteomes" id="UP000195696">
    <property type="component" value="Unassembled WGS sequence"/>
</dbReference>
<dbReference type="GO" id="GO:0005829">
    <property type="term" value="C:cytosol"/>
    <property type="evidence" value="ECO:0007669"/>
    <property type="project" value="TreeGrafter"/>
</dbReference>
<comment type="catalytic activity">
    <reaction evidence="13">
        <text>(6R)-5,10-methylene-5,6,7,8-tetrahydrofolate + NADP(+) = (6R)-5,10-methenyltetrahydrofolate + NADPH</text>
        <dbReference type="Rhea" id="RHEA:22812"/>
        <dbReference type="ChEBI" id="CHEBI:15636"/>
        <dbReference type="ChEBI" id="CHEBI:57455"/>
        <dbReference type="ChEBI" id="CHEBI:57783"/>
        <dbReference type="ChEBI" id="CHEBI:58349"/>
        <dbReference type="EC" id="1.5.1.5"/>
    </reaction>
</comment>
<evidence type="ECO:0000259" key="15">
    <source>
        <dbReference type="Pfam" id="PF02882"/>
    </source>
</evidence>
<evidence type="ECO:0000256" key="2">
    <source>
        <dbReference type="ARBA" id="ARBA00011738"/>
    </source>
</evidence>
<evidence type="ECO:0000256" key="3">
    <source>
        <dbReference type="ARBA" id="ARBA00022563"/>
    </source>
</evidence>
<dbReference type="GO" id="GO:0000105">
    <property type="term" value="P:L-histidine biosynthetic process"/>
    <property type="evidence" value="ECO:0007669"/>
    <property type="project" value="UniProtKB-KW"/>
</dbReference>
<evidence type="ECO:0000313" key="16">
    <source>
        <dbReference type="EMBL" id="SCB70121.1"/>
    </source>
</evidence>
<dbReference type="InterPro" id="IPR036291">
    <property type="entry name" value="NAD(P)-bd_dom_sf"/>
</dbReference>
<dbReference type="PANTHER" id="PTHR48099">
    <property type="entry name" value="C-1-TETRAHYDROFOLATE SYNTHASE, CYTOPLASMIC-RELATED"/>
    <property type="match status" value="1"/>
</dbReference>
<dbReference type="SUPFAM" id="SSF53223">
    <property type="entry name" value="Aminoacid dehydrogenase-like, N-terminal domain"/>
    <property type="match status" value="1"/>
</dbReference>
<dbReference type="NCBIfam" id="NF010783">
    <property type="entry name" value="PRK14186.1"/>
    <property type="match status" value="1"/>
</dbReference>
<keyword evidence="9 13" id="KW-0368">Histidine biosynthesis</keyword>
<dbReference type="Pfam" id="PF02882">
    <property type="entry name" value="THF_DHG_CYH_C"/>
    <property type="match status" value="1"/>
</dbReference>
<evidence type="ECO:0000259" key="14">
    <source>
        <dbReference type="Pfam" id="PF00763"/>
    </source>
</evidence>
<dbReference type="InterPro" id="IPR000672">
    <property type="entry name" value="THF_DH/CycHdrlase"/>
</dbReference>
<gene>
    <name evidence="13" type="primary">folD</name>
    <name evidence="16" type="ORF">BWGO95_04289</name>
</gene>
<dbReference type="FunFam" id="3.40.50.10860:FF:000001">
    <property type="entry name" value="Bifunctional protein FolD"/>
    <property type="match status" value="1"/>
</dbReference>
<feature type="domain" description="Tetrahydrofolate dehydrogenase/cyclohydrolase catalytic" evidence="14">
    <location>
        <begin position="6"/>
        <end position="120"/>
    </location>
</feature>
<keyword evidence="11 13" id="KW-0511">Multifunctional enzyme</keyword>
<dbReference type="CDD" id="cd01080">
    <property type="entry name" value="NAD_bind_m-THF_DH_Cyclohyd"/>
    <property type="match status" value="1"/>
</dbReference>
<dbReference type="InterPro" id="IPR046346">
    <property type="entry name" value="Aminoacid_DH-like_N_sf"/>
</dbReference>
<keyword evidence="3 13" id="KW-0554">One-carbon metabolism</keyword>
<organism evidence="16 17">
    <name type="scientific">Bacillus mycoides</name>
    <dbReference type="NCBI Taxonomy" id="1405"/>
    <lineage>
        <taxon>Bacteria</taxon>
        <taxon>Bacillati</taxon>
        <taxon>Bacillota</taxon>
        <taxon>Bacilli</taxon>
        <taxon>Bacillales</taxon>
        <taxon>Bacillaceae</taxon>
        <taxon>Bacillus</taxon>
        <taxon>Bacillus cereus group</taxon>
    </lineage>
</organism>
<keyword evidence="7 13" id="KW-0521">NADP</keyword>
<dbReference type="Gene3D" id="3.40.50.720">
    <property type="entry name" value="NAD(P)-binding Rossmann-like Domain"/>
    <property type="match status" value="1"/>
</dbReference>
<dbReference type="EC" id="1.5.1.5" evidence="13"/>
<dbReference type="FunFam" id="3.40.50.720:FF:000006">
    <property type="entry name" value="Bifunctional protein FolD"/>
    <property type="match status" value="1"/>
</dbReference>
<dbReference type="GO" id="GO:0004477">
    <property type="term" value="F:methenyltetrahydrofolate cyclohydrolase activity"/>
    <property type="evidence" value="ECO:0007669"/>
    <property type="project" value="UniProtKB-UniRule"/>
</dbReference>
<name>A0A1C4FH54_BACMY</name>
<evidence type="ECO:0000256" key="10">
    <source>
        <dbReference type="ARBA" id="ARBA00023167"/>
    </source>
</evidence>
<feature type="domain" description="Tetrahydrofolate dehydrogenase/cyclohydrolase NAD(P)-binding" evidence="15">
    <location>
        <begin position="139"/>
        <end position="280"/>
    </location>
</feature>
<evidence type="ECO:0000256" key="9">
    <source>
        <dbReference type="ARBA" id="ARBA00023102"/>
    </source>
</evidence>
<reference evidence="16 17" key="1">
    <citation type="submission" date="2016-08" db="EMBL/GenBank/DDBJ databases">
        <authorList>
            <person name="Seilhamer J.J."/>
        </authorList>
    </citation>
    <scope>NUCLEOTIDE SEQUENCE [LARGE SCALE GENOMIC DNA]</scope>
    <source>
        <strain evidence="16 17">SDA_GO95</strain>
    </source>
</reference>
<dbReference type="SUPFAM" id="SSF51735">
    <property type="entry name" value="NAD(P)-binding Rossmann-fold domains"/>
    <property type="match status" value="1"/>
</dbReference>
<dbReference type="EC" id="3.5.4.9" evidence="13"/>
<comment type="caution">
    <text evidence="13">Lacks conserved residue(s) required for the propagation of feature annotation.</text>
</comment>
<dbReference type="PRINTS" id="PR00085">
    <property type="entry name" value="THFDHDRGNASE"/>
</dbReference>
<dbReference type="InterPro" id="IPR020631">
    <property type="entry name" value="THF_DH/CycHdrlase_NAD-bd_dom"/>
</dbReference>
<dbReference type="GO" id="GO:0009086">
    <property type="term" value="P:methionine biosynthetic process"/>
    <property type="evidence" value="ECO:0007669"/>
    <property type="project" value="UniProtKB-KW"/>
</dbReference>
<dbReference type="GO" id="GO:0004488">
    <property type="term" value="F:methylenetetrahydrofolate dehydrogenase (NADP+) activity"/>
    <property type="evidence" value="ECO:0007669"/>
    <property type="project" value="UniProtKB-UniRule"/>
</dbReference>